<evidence type="ECO:0000256" key="9">
    <source>
        <dbReference type="ARBA" id="ARBA00023180"/>
    </source>
</evidence>
<protein>
    <submittedName>
        <fullName evidence="15">Glutamate receptor 1-like protein 2</fullName>
    </submittedName>
</protein>
<dbReference type="SMART" id="SM00062">
    <property type="entry name" value="PBPb"/>
    <property type="match status" value="1"/>
</dbReference>
<evidence type="ECO:0000259" key="12">
    <source>
        <dbReference type="SMART" id="SM00062"/>
    </source>
</evidence>
<feature type="domain" description="Ionotropic glutamate receptor L-glutamate and glycine-binding" evidence="14">
    <location>
        <begin position="8"/>
        <end position="65"/>
    </location>
</feature>
<name>A0A132AKI9_SARSC</name>
<accession>A0A132AKI9</accession>
<dbReference type="PANTHER" id="PTHR18966">
    <property type="entry name" value="IONOTROPIC GLUTAMATE RECEPTOR"/>
    <property type="match status" value="1"/>
</dbReference>
<feature type="domain" description="Solute-binding protein family 3/N-terminal" evidence="12">
    <location>
        <begin position="2"/>
        <end position="245"/>
    </location>
</feature>
<keyword evidence="10" id="KW-1071">Ligand-gated ion channel</keyword>
<evidence type="ECO:0000313" key="16">
    <source>
        <dbReference type="Proteomes" id="UP000616769"/>
    </source>
</evidence>
<dbReference type="SUPFAM" id="SSF53850">
    <property type="entry name" value="Periplasmic binding protein-like II"/>
    <property type="match status" value="1"/>
</dbReference>
<dbReference type="InterPro" id="IPR001638">
    <property type="entry name" value="Solute-binding_3/MltF_N"/>
</dbReference>
<gene>
    <name evidence="15" type="ORF">QR98_0101110</name>
</gene>
<dbReference type="InterPro" id="IPR015683">
    <property type="entry name" value="Ionotropic_Glu_rcpt"/>
</dbReference>
<dbReference type="Pfam" id="PF10613">
    <property type="entry name" value="Lig_chan-Glu_bd"/>
    <property type="match status" value="1"/>
</dbReference>
<feature type="domain" description="Ionotropic glutamate receptor C-terminal" evidence="13">
    <location>
        <begin position="2"/>
        <end position="244"/>
    </location>
</feature>
<keyword evidence="8 15" id="KW-0675">Receptor</keyword>
<evidence type="ECO:0000256" key="4">
    <source>
        <dbReference type="ARBA" id="ARBA00022692"/>
    </source>
</evidence>
<dbReference type="OrthoDB" id="5984008at2759"/>
<evidence type="ECO:0000259" key="14">
    <source>
        <dbReference type="SMART" id="SM00918"/>
    </source>
</evidence>
<dbReference type="EMBL" id="JXLN01017427">
    <property type="protein sequence ID" value="KPM11538.1"/>
    <property type="molecule type" value="Genomic_DNA"/>
</dbReference>
<evidence type="ECO:0000313" key="15">
    <source>
        <dbReference type="EMBL" id="KPM11538.1"/>
    </source>
</evidence>
<evidence type="ECO:0000256" key="2">
    <source>
        <dbReference type="ARBA" id="ARBA00008685"/>
    </source>
</evidence>
<sequence length="296" mass="33832">MASSMSSPFIMIENNTFSGFCVDLMDLIQTYSGLNYSLYLVEDGNYGPYSSYSNKLNGLIGDVYRKKADFAIADMTVTEQRARFVSFTEPFLRFSFSALVRRSLAKNLDTIDDLAIKSNLSIGTFMNGRTLLSMQIVRNDIRNVRWLYNKILQNDSNFVTEISKAIHKIKTEPYAFLQEEPKNLYHSSQDCSLKTLRDQNFYLPSEYAIAVPKGSPHIETFNKAIRMLKSKRAIDRLIRKYFGNAHCSSGSTRSIVHPKFIFLILLLLDVGFNCFNEFVSEMFGSQSYGIALFLVR</sequence>
<keyword evidence="6" id="KW-0406">Ion transport</keyword>
<comment type="subcellular location">
    <subcellularLocation>
        <location evidence="1">Membrane</location>
        <topology evidence="1">Multi-pass membrane protein</topology>
    </subcellularLocation>
</comment>
<keyword evidence="7" id="KW-0472">Membrane</keyword>
<evidence type="ECO:0000256" key="6">
    <source>
        <dbReference type="ARBA" id="ARBA00023065"/>
    </source>
</evidence>
<dbReference type="InterPro" id="IPR019594">
    <property type="entry name" value="Glu/Gly-bd"/>
</dbReference>
<dbReference type="VEuPathDB" id="VectorBase:SSCA001344"/>
<evidence type="ECO:0000256" key="8">
    <source>
        <dbReference type="ARBA" id="ARBA00023170"/>
    </source>
</evidence>
<evidence type="ECO:0000256" key="1">
    <source>
        <dbReference type="ARBA" id="ARBA00004141"/>
    </source>
</evidence>
<evidence type="ECO:0000256" key="3">
    <source>
        <dbReference type="ARBA" id="ARBA00022448"/>
    </source>
</evidence>
<evidence type="ECO:0000259" key="13">
    <source>
        <dbReference type="SMART" id="SM00079"/>
    </source>
</evidence>
<keyword evidence="5" id="KW-1133">Transmembrane helix</keyword>
<keyword evidence="9" id="KW-0325">Glycoprotein</keyword>
<evidence type="ECO:0000256" key="7">
    <source>
        <dbReference type="ARBA" id="ARBA00023136"/>
    </source>
</evidence>
<comment type="similarity">
    <text evidence="2">Belongs to the glutamate-gated ion channel (TC 1.A.10.1) family.</text>
</comment>
<dbReference type="GO" id="GO:0015276">
    <property type="term" value="F:ligand-gated monoatomic ion channel activity"/>
    <property type="evidence" value="ECO:0007669"/>
    <property type="project" value="InterPro"/>
</dbReference>
<reference evidence="15 16" key="1">
    <citation type="journal article" date="2015" name="Parasit. Vectors">
        <title>Draft genome of the scabies mite.</title>
        <authorList>
            <person name="Rider S.D.Jr."/>
            <person name="Morgan M.S."/>
            <person name="Arlian L.G."/>
        </authorList>
    </citation>
    <scope>NUCLEOTIDE SEQUENCE [LARGE SCALE GENOMIC DNA]</scope>
    <source>
        <strain evidence="15">Arlian Lab</strain>
    </source>
</reference>
<dbReference type="Proteomes" id="UP000616769">
    <property type="component" value="Unassembled WGS sequence"/>
</dbReference>
<organism evidence="15 16">
    <name type="scientific">Sarcoptes scabiei</name>
    <name type="common">Itch mite</name>
    <name type="synonym">Acarus scabiei</name>
    <dbReference type="NCBI Taxonomy" id="52283"/>
    <lineage>
        <taxon>Eukaryota</taxon>
        <taxon>Metazoa</taxon>
        <taxon>Ecdysozoa</taxon>
        <taxon>Arthropoda</taxon>
        <taxon>Chelicerata</taxon>
        <taxon>Arachnida</taxon>
        <taxon>Acari</taxon>
        <taxon>Acariformes</taxon>
        <taxon>Sarcoptiformes</taxon>
        <taxon>Astigmata</taxon>
        <taxon>Psoroptidia</taxon>
        <taxon>Sarcoptoidea</taxon>
        <taxon>Sarcoptidae</taxon>
        <taxon>Sarcoptinae</taxon>
        <taxon>Sarcoptes</taxon>
    </lineage>
</organism>
<evidence type="ECO:0000256" key="10">
    <source>
        <dbReference type="ARBA" id="ARBA00023286"/>
    </source>
</evidence>
<dbReference type="GO" id="GO:0016020">
    <property type="term" value="C:membrane"/>
    <property type="evidence" value="ECO:0007669"/>
    <property type="project" value="UniProtKB-SubCell"/>
</dbReference>
<proteinExistence type="inferred from homology"/>
<dbReference type="Gene3D" id="3.40.190.10">
    <property type="entry name" value="Periplasmic binding protein-like II"/>
    <property type="match status" value="2"/>
</dbReference>
<dbReference type="InterPro" id="IPR001320">
    <property type="entry name" value="Iontro_rcpt_C"/>
</dbReference>
<dbReference type="AlphaFoldDB" id="A0A132AKI9"/>
<dbReference type="SMART" id="SM00079">
    <property type="entry name" value="PBPe"/>
    <property type="match status" value="1"/>
</dbReference>
<comment type="caution">
    <text evidence="15">The sequence shown here is derived from an EMBL/GenBank/DDBJ whole genome shotgun (WGS) entry which is preliminary data.</text>
</comment>
<keyword evidence="4" id="KW-0812">Transmembrane</keyword>
<keyword evidence="11" id="KW-0407">Ion channel</keyword>
<keyword evidence="3" id="KW-0813">Transport</keyword>
<evidence type="ECO:0000256" key="11">
    <source>
        <dbReference type="ARBA" id="ARBA00023303"/>
    </source>
</evidence>
<dbReference type="SMART" id="SM00918">
    <property type="entry name" value="Lig_chan-Glu_bd"/>
    <property type="match status" value="1"/>
</dbReference>
<evidence type="ECO:0000256" key="5">
    <source>
        <dbReference type="ARBA" id="ARBA00022989"/>
    </source>
</evidence>